<dbReference type="InterPro" id="IPR035901">
    <property type="entry name" value="GIY-YIG_endonuc_sf"/>
</dbReference>
<dbReference type="CDD" id="cd10456">
    <property type="entry name" value="GIY-YIG_UPF0213"/>
    <property type="match status" value="1"/>
</dbReference>
<name>A0A923MLP3_9BURK</name>
<proteinExistence type="inferred from homology"/>
<comment type="caution">
    <text evidence="3">The sequence shown here is derived from an EMBL/GenBank/DDBJ whole genome shotgun (WGS) entry which is preliminary data.</text>
</comment>
<reference evidence="3" key="1">
    <citation type="submission" date="2020-08" db="EMBL/GenBank/DDBJ databases">
        <title>Ramlibacter sp. USB13 16S ribosomal RNA gene genome sequencing and assembly.</title>
        <authorList>
            <person name="Kang M."/>
        </authorList>
    </citation>
    <scope>NUCLEOTIDE SEQUENCE</scope>
    <source>
        <strain evidence="3">USB13</strain>
    </source>
</reference>
<dbReference type="PROSITE" id="PS50164">
    <property type="entry name" value="GIY_YIG"/>
    <property type="match status" value="1"/>
</dbReference>
<dbReference type="Gene3D" id="3.40.1440.10">
    <property type="entry name" value="GIY-YIG endonuclease"/>
    <property type="match status" value="1"/>
</dbReference>
<dbReference type="InterPro" id="IPR050190">
    <property type="entry name" value="UPF0213_domain"/>
</dbReference>
<evidence type="ECO:0000256" key="1">
    <source>
        <dbReference type="ARBA" id="ARBA00007435"/>
    </source>
</evidence>
<dbReference type="InterPro" id="IPR000305">
    <property type="entry name" value="GIY-YIG_endonuc"/>
</dbReference>
<dbReference type="PANTHER" id="PTHR34477:SF1">
    <property type="entry name" value="UPF0213 PROTEIN YHBQ"/>
    <property type="match status" value="1"/>
</dbReference>
<gene>
    <name evidence="3" type="ORF">H8N03_00090</name>
</gene>
<evidence type="ECO:0000259" key="2">
    <source>
        <dbReference type="PROSITE" id="PS50164"/>
    </source>
</evidence>
<dbReference type="Pfam" id="PF01541">
    <property type="entry name" value="GIY-YIG"/>
    <property type="match status" value="1"/>
</dbReference>
<dbReference type="EMBL" id="JACORT010000001">
    <property type="protein sequence ID" value="MBC5781320.1"/>
    <property type="molecule type" value="Genomic_DNA"/>
</dbReference>
<keyword evidence="4" id="KW-1185">Reference proteome</keyword>
<dbReference type="SUPFAM" id="SSF82771">
    <property type="entry name" value="GIY-YIG endonuclease"/>
    <property type="match status" value="1"/>
</dbReference>
<organism evidence="3 4">
    <name type="scientific">Ramlibacter cellulosilyticus</name>
    <dbReference type="NCBI Taxonomy" id="2764187"/>
    <lineage>
        <taxon>Bacteria</taxon>
        <taxon>Pseudomonadati</taxon>
        <taxon>Pseudomonadota</taxon>
        <taxon>Betaproteobacteria</taxon>
        <taxon>Burkholderiales</taxon>
        <taxon>Comamonadaceae</taxon>
        <taxon>Ramlibacter</taxon>
    </lineage>
</organism>
<sequence length="89" mass="10017">MTENDPPPYWLYLLECEGGVFYAGIALDVERRFYQHLFGTGAKFTRARPPLRVLAAREYPSKSHALRAELALKALARADKVGFFAQAEA</sequence>
<evidence type="ECO:0000313" key="3">
    <source>
        <dbReference type="EMBL" id="MBC5781320.1"/>
    </source>
</evidence>
<dbReference type="AlphaFoldDB" id="A0A923MLP3"/>
<dbReference type="RefSeq" id="WP_187074087.1">
    <property type="nucleotide sequence ID" value="NZ_JACORT010000001.1"/>
</dbReference>
<comment type="similarity">
    <text evidence="1">Belongs to the UPF0213 family.</text>
</comment>
<dbReference type="PANTHER" id="PTHR34477">
    <property type="entry name" value="UPF0213 PROTEIN YHBQ"/>
    <property type="match status" value="1"/>
</dbReference>
<feature type="domain" description="GIY-YIG" evidence="2">
    <location>
        <begin position="7"/>
        <end position="82"/>
    </location>
</feature>
<evidence type="ECO:0000313" key="4">
    <source>
        <dbReference type="Proteomes" id="UP000608513"/>
    </source>
</evidence>
<accession>A0A923MLP3</accession>
<dbReference type="Proteomes" id="UP000608513">
    <property type="component" value="Unassembled WGS sequence"/>
</dbReference>
<protein>
    <submittedName>
        <fullName evidence="3">GIY-YIG nuclease family protein</fullName>
    </submittedName>
</protein>